<evidence type="ECO:0000256" key="1">
    <source>
        <dbReference type="SAM" id="Coils"/>
    </source>
</evidence>
<name>A0A078BA55_STYLE</name>
<protein>
    <submittedName>
        <fullName evidence="2">Uncharacterized protein</fullName>
    </submittedName>
</protein>
<gene>
    <name evidence="2" type="primary">Contig15554.g16576</name>
    <name evidence="2" type="ORF">STYLEM_20540</name>
</gene>
<feature type="coiled-coil region" evidence="1">
    <location>
        <begin position="97"/>
        <end position="133"/>
    </location>
</feature>
<organism evidence="2 3">
    <name type="scientific">Stylonychia lemnae</name>
    <name type="common">Ciliate</name>
    <dbReference type="NCBI Taxonomy" id="5949"/>
    <lineage>
        <taxon>Eukaryota</taxon>
        <taxon>Sar</taxon>
        <taxon>Alveolata</taxon>
        <taxon>Ciliophora</taxon>
        <taxon>Intramacronucleata</taxon>
        <taxon>Spirotrichea</taxon>
        <taxon>Stichotrichia</taxon>
        <taxon>Sporadotrichida</taxon>
        <taxon>Oxytrichidae</taxon>
        <taxon>Stylonychinae</taxon>
        <taxon>Stylonychia</taxon>
    </lineage>
</organism>
<proteinExistence type="predicted"/>
<reference evidence="2 3" key="1">
    <citation type="submission" date="2014-06" db="EMBL/GenBank/DDBJ databases">
        <authorList>
            <person name="Swart Estienne"/>
        </authorList>
    </citation>
    <scope>NUCLEOTIDE SEQUENCE [LARGE SCALE GENOMIC DNA]</scope>
    <source>
        <strain evidence="2 3">130c</strain>
    </source>
</reference>
<dbReference type="EMBL" id="CCKQ01019369">
    <property type="protein sequence ID" value="CDW91385.1"/>
    <property type="molecule type" value="Genomic_DNA"/>
</dbReference>
<keyword evidence="3" id="KW-1185">Reference proteome</keyword>
<dbReference type="Proteomes" id="UP000039865">
    <property type="component" value="Unassembled WGS sequence"/>
</dbReference>
<dbReference type="AlphaFoldDB" id="A0A078BA55"/>
<evidence type="ECO:0000313" key="2">
    <source>
        <dbReference type="EMBL" id="CDW91385.1"/>
    </source>
</evidence>
<accession>A0A078BA55</accession>
<evidence type="ECO:0000313" key="3">
    <source>
        <dbReference type="Proteomes" id="UP000039865"/>
    </source>
</evidence>
<sequence length="144" mass="17295">MLSKKRESEVQQPLILGLRDFESLTNKQKQVNTKEERNKGTLTIEQKEIYQSIDNQSYYPLPKEYQWILEDYNEVDYSKIDGRINSKCLPLRFEEEVDDEEKVVDQEENESQKEEVEKEKNIKYEQVADVKKQEVKALSRIFLW</sequence>
<keyword evidence="1" id="KW-0175">Coiled coil</keyword>
<dbReference type="InParanoid" id="A0A078BA55"/>